<dbReference type="GO" id="GO:0016787">
    <property type="term" value="F:hydrolase activity"/>
    <property type="evidence" value="ECO:0007669"/>
    <property type="project" value="UniProtKB-KW"/>
</dbReference>
<accession>A0ABN3ID52</accession>
<evidence type="ECO:0000313" key="7">
    <source>
        <dbReference type="Proteomes" id="UP001501231"/>
    </source>
</evidence>
<dbReference type="InterPro" id="IPR000086">
    <property type="entry name" value="NUDIX_hydrolase_dom"/>
</dbReference>
<dbReference type="PANTHER" id="PTHR43046:SF16">
    <property type="entry name" value="ADP-RIBOSE PYROPHOSPHATASE YJHB-RELATED"/>
    <property type="match status" value="1"/>
</dbReference>
<organism evidence="6 7">
    <name type="scientific">Actinomadura vinacea</name>
    <dbReference type="NCBI Taxonomy" id="115336"/>
    <lineage>
        <taxon>Bacteria</taxon>
        <taxon>Bacillati</taxon>
        <taxon>Actinomycetota</taxon>
        <taxon>Actinomycetes</taxon>
        <taxon>Streptosporangiales</taxon>
        <taxon>Thermomonosporaceae</taxon>
        <taxon>Actinomadura</taxon>
    </lineage>
</organism>
<evidence type="ECO:0000256" key="4">
    <source>
        <dbReference type="RuleBase" id="RU003476"/>
    </source>
</evidence>
<dbReference type="Proteomes" id="UP001501231">
    <property type="component" value="Unassembled WGS sequence"/>
</dbReference>
<dbReference type="InterPro" id="IPR020476">
    <property type="entry name" value="Nudix_hydrolase"/>
</dbReference>
<name>A0ABN3ID52_9ACTN</name>
<dbReference type="Pfam" id="PF00293">
    <property type="entry name" value="NUDIX"/>
    <property type="match status" value="1"/>
</dbReference>
<evidence type="ECO:0000313" key="6">
    <source>
        <dbReference type="EMBL" id="GAA2400564.1"/>
    </source>
</evidence>
<dbReference type="SUPFAM" id="SSF55811">
    <property type="entry name" value="Nudix"/>
    <property type="match status" value="1"/>
</dbReference>
<evidence type="ECO:0000259" key="5">
    <source>
        <dbReference type="PROSITE" id="PS51462"/>
    </source>
</evidence>
<reference evidence="6 7" key="1">
    <citation type="journal article" date="2019" name="Int. J. Syst. Evol. Microbiol.">
        <title>The Global Catalogue of Microorganisms (GCM) 10K type strain sequencing project: providing services to taxonomists for standard genome sequencing and annotation.</title>
        <authorList>
            <consortium name="The Broad Institute Genomics Platform"/>
            <consortium name="The Broad Institute Genome Sequencing Center for Infectious Disease"/>
            <person name="Wu L."/>
            <person name="Ma J."/>
        </authorList>
    </citation>
    <scope>NUCLEOTIDE SEQUENCE [LARGE SCALE GENOMIC DNA]</scope>
    <source>
        <strain evidence="6 7">JCM 3325</strain>
    </source>
</reference>
<protein>
    <submittedName>
        <fullName evidence="6">NUDIX hydrolase</fullName>
    </submittedName>
</protein>
<dbReference type="PROSITE" id="PS51462">
    <property type="entry name" value="NUDIX"/>
    <property type="match status" value="1"/>
</dbReference>
<dbReference type="InterPro" id="IPR020084">
    <property type="entry name" value="NUDIX_hydrolase_CS"/>
</dbReference>
<dbReference type="EMBL" id="BAAARW010000002">
    <property type="protein sequence ID" value="GAA2400564.1"/>
    <property type="molecule type" value="Genomic_DNA"/>
</dbReference>
<dbReference type="InterPro" id="IPR015797">
    <property type="entry name" value="NUDIX_hydrolase-like_dom_sf"/>
</dbReference>
<keyword evidence="7" id="KW-1185">Reference proteome</keyword>
<dbReference type="PRINTS" id="PR00502">
    <property type="entry name" value="NUDIXFAMILY"/>
</dbReference>
<comment type="similarity">
    <text evidence="2 4">Belongs to the Nudix hydrolase family.</text>
</comment>
<gene>
    <name evidence="6" type="ORF">GCM10010191_04690</name>
</gene>
<dbReference type="PANTHER" id="PTHR43046">
    <property type="entry name" value="GDP-MANNOSE MANNOSYL HYDROLASE"/>
    <property type="match status" value="1"/>
</dbReference>
<dbReference type="RefSeq" id="WP_344586644.1">
    <property type="nucleotide sequence ID" value="NZ_BAAARW010000002.1"/>
</dbReference>
<keyword evidence="3 4" id="KW-0378">Hydrolase</keyword>
<evidence type="ECO:0000256" key="1">
    <source>
        <dbReference type="ARBA" id="ARBA00001946"/>
    </source>
</evidence>
<evidence type="ECO:0000256" key="3">
    <source>
        <dbReference type="ARBA" id="ARBA00022801"/>
    </source>
</evidence>
<proteinExistence type="inferred from homology"/>
<dbReference type="Gene3D" id="3.90.79.10">
    <property type="entry name" value="Nucleoside Triphosphate Pyrophosphohydrolase"/>
    <property type="match status" value="1"/>
</dbReference>
<comment type="cofactor">
    <cofactor evidence="1">
        <name>Mg(2+)</name>
        <dbReference type="ChEBI" id="CHEBI:18420"/>
    </cofactor>
</comment>
<dbReference type="PROSITE" id="PS00893">
    <property type="entry name" value="NUDIX_BOX"/>
    <property type="match status" value="1"/>
</dbReference>
<sequence>MNEALAIDEAGNELLGFLPFTAEGSHVLDPPQPLPLALAAVWDGPRLLLVFNRFRRCWELPGGLIDPGETPYQAAVRELSEETGLDLPALALVGYARFQLVAQQRPEYGAVYLGEARPHDGFVPNDEISAICWWHPASPPPGDAQSLDLTLARLIDVAR</sequence>
<feature type="domain" description="Nudix hydrolase" evidence="5">
    <location>
        <begin position="18"/>
        <end position="157"/>
    </location>
</feature>
<dbReference type="CDD" id="cd02883">
    <property type="entry name" value="NUDIX_Hydrolase"/>
    <property type="match status" value="1"/>
</dbReference>
<evidence type="ECO:0000256" key="2">
    <source>
        <dbReference type="ARBA" id="ARBA00005582"/>
    </source>
</evidence>
<comment type="caution">
    <text evidence="6">The sequence shown here is derived from an EMBL/GenBank/DDBJ whole genome shotgun (WGS) entry which is preliminary data.</text>
</comment>